<organism evidence="1 2">
    <name type="scientific">Coemansia aciculifera</name>
    <dbReference type="NCBI Taxonomy" id="417176"/>
    <lineage>
        <taxon>Eukaryota</taxon>
        <taxon>Fungi</taxon>
        <taxon>Fungi incertae sedis</taxon>
        <taxon>Zoopagomycota</taxon>
        <taxon>Kickxellomycotina</taxon>
        <taxon>Kickxellomycetes</taxon>
        <taxon>Kickxellales</taxon>
        <taxon>Kickxellaceae</taxon>
        <taxon>Coemansia</taxon>
    </lineage>
</organism>
<evidence type="ECO:0000313" key="2">
    <source>
        <dbReference type="Proteomes" id="UP001139981"/>
    </source>
</evidence>
<proteinExistence type="predicted"/>
<protein>
    <submittedName>
        <fullName evidence="1">Uncharacterized protein</fullName>
    </submittedName>
</protein>
<dbReference type="EMBL" id="JANBVB010000001">
    <property type="protein sequence ID" value="KAJ2901203.1"/>
    <property type="molecule type" value="Genomic_DNA"/>
</dbReference>
<comment type="caution">
    <text evidence="1">The sequence shown here is derived from an EMBL/GenBank/DDBJ whole genome shotgun (WGS) entry which is preliminary data.</text>
</comment>
<evidence type="ECO:0000313" key="1">
    <source>
        <dbReference type="EMBL" id="KAJ2901203.1"/>
    </source>
</evidence>
<gene>
    <name evidence="1" type="ORF">IWW38_000168</name>
</gene>
<dbReference type="Proteomes" id="UP001139981">
    <property type="component" value="Unassembled WGS sequence"/>
</dbReference>
<sequence>MIRLMERMIAELFPCATEGGPMQATEGLAAGAGGTPESGAAALPTFEEFLKHICRRTRTPLTCMCLALLYLTRLRANHPRSRGSPGSSYRLALSSLCVATKYLYDDAYHTCSWVQVSMGLFSQREVNQMEMEFMYFLHYQLGVTPTEWNQWVATLEAKLVARWSEKGKADVIYGFGLFLSYECCEPDVQEAVRDVAWGEGGRSLLSLLTNAIHFSSSSASPPSPNDNNNNDNDDEVGKSSPSADSAVSELTCLPTPDPSSWFRIRSPALSASANHQPSSTVVNSTSITPTTAHFPSSSQPPPPRTTYSRHSYVEQDNSIMHPHGGGIPARSSSQCSGAANPGLPLHPHLEYPDDFKSTLHSAGNRHSTLDPGKGSEWKASAIYIPHSPPPQQQQQSLGRCSSQQQQHHHHQQRMSSYMGSAESTAVSNMYGNRHVSASPFDSFAGGGPLSYSNESRDAIMSNGNHASSAHSRKAAAGPHQSTQYYAQGTRSMSSGSSAHGVNGNYSSISFDRKSVHGLAVTSKHSSSGMGNRDILRPVTYNGNGDLSYFNGSGQASHAAKDMANRPATGRRTPGAASIASLRNGSSSPQPQPQSSRNVRYYSNGGVGSGHPAAAAQGGCSGGPTASTKSSSSSLKASNNNGARRQSWRHSHKSSGTSSSFAQKLRSFAVFNWSASSSSGSGGGNNDHSPPVTHKGQQMVVGGGGGSSVLGNDDDNDYDMAYVDNRREQHDSKRNSCCPSQLPSSHTNGFGKRLTELHAQLETISSSPSYGFEVEMASYASSQQAQK</sequence>
<accession>A0ACC1MBH9</accession>
<reference evidence="1" key="1">
    <citation type="submission" date="2022-07" db="EMBL/GenBank/DDBJ databases">
        <title>Phylogenomic reconstructions and comparative analyses of Kickxellomycotina fungi.</title>
        <authorList>
            <person name="Reynolds N.K."/>
            <person name="Stajich J.E."/>
            <person name="Barry K."/>
            <person name="Grigoriev I.V."/>
            <person name="Crous P."/>
            <person name="Smith M.E."/>
        </authorList>
    </citation>
    <scope>NUCLEOTIDE SEQUENCE</scope>
    <source>
        <strain evidence="1">CBS 190363</strain>
    </source>
</reference>
<name>A0ACC1MBH9_9FUNG</name>
<keyword evidence="2" id="KW-1185">Reference proteome</keyword>